<organism evidence="1 2">
    <name type="scientific">Crinalium epipsammum PCC 9333</name>
    <dbReference type="NCBI Taxonomy" id="1173022"/>
    <lineage>
        <taxon>Bacteria</taxon>
        <taxon>Bacillati</taxon>
        <taxon>Cyanobacteriota</taxon>
        <taxon>Cyanophyceae</taxon>
        <taxon>Gomontiellales</taxon>
        <taxon>Gomontiellaceae</taxon>
        <taxon>Crinalium</taxon>
    </lineage>
</organism>
<dbReference type="Proteomes" id="UP000010472">
    <property type="component" value="Chromosome"/>
</dbReference>
<proteinExistence type="predicted"/>
<sequence>MITTSTPAEQRTVLENISWETFERLLKETGDRTYLILQLK</sequence>
<dbReference type="PATRIC" id="fig|1173022.3.peg.1106"/>
<name>K9VWJ7_9CYAN</name>
<dbReference type="EMBL" id="CP003620">
    <property type="protein sequence ID" value="AFZ11934.1"/>
    <property type="molecule type" value="Genomic_DNA"/>
</dbReference>
<gene>
    <name evidence="1" type="ORF">Cri9333_1020</name>
</gene>
<evidence type="ECO:0000313" key="2">
    <source>
        <dbReference type="Proteomes" id="UP000010472"/>
    </source>
</evidence>
<protein>
    <submittedName>
        <fullName evidence="1">Uncharacterized protein</fullName>
    </submittedName>
</protein>
<dbReference type="HOGENOM" id="CLU_3288248_0_0_3"/>
<evidence type="ECO:0000313" key="1">
    <source>
        <dbReference type="EMBL" id="AFZ11934.1"/>
    </source>
</evidence>
<accession>K9VWJ7</accession>
<reference evidence="1 2" key="1">
    <citation type="submission" date="2012-06" db="EMBL/GenBank/DDBJ databases">
        <title>Finished chromosome of genome of Crinalium epipsammum PCC 9333.</title>
        <authorList>
            <consortium name="US DOE Joint Genome Institute"/>
            <person name="Gugger M."/>
            <person name="Coursin T."/>
            <person name="Rippka R."/>
            <person name="Tandeau De Marsac N."/>
            <person name="Huntemann M."/>
            <person name="Wei C.-L."/>
            <person name="Han J."/>
            <person name="Detter J.C."/>
            <person name="Han C."/>
            <person name="Tapia R."/>
            <person name="Davenport K."/>
            <person name="Daligault H."/>
            <person name="Erkkila T."/>
            <person name="Gu W."/>
            <person name="Munk A.C.C."/>
            <person name="Teshima H."/>
            <person name="Xu Y."/>
            <person name="Chain P."/>
            <person name="Chen A."/>
            <person name="Krypides N."/>
            <person name="Mavromatis K."/>
            <person name="Markowitz V."/>
            <person name="Szeto E."/>
            <person name="Ivanova N."/>
            <person name="Mikhailova N."/>
            <person name="Ovchinnikova G."/>
            <person name="Pagani I."/>
            <person name="Pati A."/>
            <person name="Goodwin L."/>
            <person name="Peters L."/>
            <person name="Pitluck S."/>
            <person name="Woyke T."/>
            <person name="Kerfeld C."/>
        </authorList>
    </citation>
    <scope>NUCLEOTIDE SEQUENCE [LARGE SCALE GENOMIC DNA]</scope>
    <source>
        <strain evidence="1 2">PCC 9333</strain>
    </source>
</reference>
<dbReference type="AlphaFoldDB" id="K9VWJ7"/>
<dbReference type="KEGG" id="cep:Cri9333_1020"/>
<keyword evidence="2" id="KW-1185">Reference proteome</keyword>
<dbReference type="STRING" id="1173022.Cri9333_1020"/>